<gene>
    <name evidence="2" type="ORF">O181_001134</name>
</gene>
<dbReference type="PANTHER" id="PTHR11439:SF463">
    <property type="entry name" value="REVERSE TRANSCRIPTASE TY1_COPIA-TYPE DOMAIN-CONTAINING PROTEIN"/>
    <property type="match status" value="1"/>
</dbReference>
<comment type="caution">
    <text evidence="2">The sequence shown here is derived from an EMBL/GenBank/DDBJ whole genome shotgun (WGS) entry which is preliminary data.</text>
</comment>
<dbReference type="Pfam" id="PF07727">
    <property type="entry name" value="RVT_2"/>
    <property type="match status" value="1"/>
</dbReference>
<dbReference type="PANTHER" id="PTHR11439">
    <property type="entry name" value="GAG-POL-RELATED RETROTRANSPOSON"/>
    <property type="match status" value="1"/>
</dbReference>
<dbReference type="OrthoDB" id="2618291at2759"/>
<accession>A0A9Q3B9W9</accession>
<reference evidence="2" key="1">
    <citation type="submission" date="2021-03" db="EMBL/GenBank/DDBJ databases">
        <title>Draft genome sequence of rust myrtle Austropuccinia psidii MF-1, a brazilian biotype.</title>
        <authorList>
            <person name="Quecine M.C."/>
            <person name="Pachon D.M.R."/>
            <person name="Bonatelli M.L."/>
            <person name="Correr F.H."/>
            <person name="Franceschini L.M."/>
            <person name="Leite T.F."/>
            <person name="Margarido G.R.A."/>
            <person name="Almeida C.A."/>
            <person name="Ferrarezi J.A."/>
            <person name="Labate C.A."/>
        </authorList>
    </citation>
    <scope>NUCLEOTIDE SEQUENCE</scope>
    <source>
        <strain evidence="2">MF-1</strain>
    </source>
</reference>
<dbReference type="InterPro" id="IPR013103">
    <property type="entry name" value="RVT_2"/>
</dbReference>
<evidence type="ECO:0000259" key="1">
    <source>
        <dbReference type="Pfam" id="PF07727"/>
    </source>
</evidence>
<evidence type="ECO:0000313" key="3">
    <source>
        <dbReference type="Proteomes" id="UP000765509"/>
    </source>
</evidence>
<sequence length="209" mass="23511">MNIVSTNVSRFKKLIGQRYEMENLCELQHILGIKAVRSSDCLPLSQENMIQKILVDFGMQNAHSVSTPMDPGVYLSTTNDEDHSSFLALNVNYRCAVGIINYLAISTRPDLAFPVSLLLQHVEKPGIQNWRACKRLLQYLVSTQHLGLTLHCTSIHISTYDNASYANCPSTRKSHTGLLVFLGSNLIHWKSRRQPYVLSSSTKAEYKAV</sequence>
<keyword evidence="3" id="KW-1185">Reference proteome</keyword>
<name>A0A9Q3B9W9_9BASI</name>
<proteinExistence type="predicted"/>
<organism evidence="2 3">
    <name type="scientific">Austropuccinia psidii MF-1</name>
    <dbReference type="NCBI Taxonomy" id="1389203"/>
    <lineage>
        <taxon>Eukaryota</taxon>
        <taxon>Fungi</taxon>
        <taxon>Dikarya</taxon>
        <taxon>Basidiomycota</taxon>
        <taxon>Pucciniomycotina</taxon>
        <taxon>Pucciniomycetes</taxon>
        <taxon>Pucciniales</taxon>
        <taxon>Sphaerophragmiaceae</taxon>
        <taxon>Austropuccinia</taxon>
    </lineage>
</organism>
<dbReference type="AlphaFoldDB" id="A0A9Q3B9W9"/>
<protein>
    <recommendedName>
        <fullName evidence="1">Reverse transcriptase Ty1/copia-type domain-containing protein</fullName>
    </recommendedName>
</protein>
<dbReference type="EMBL" id="AVOT02000156">
    <property type="protein sequence ID" value="MBW0461419.1"/>
    <property type="molecule type" value="Genomic_DNA"/>
</dbReference>
<dbReference type="Proteomes" id="UP000765509">
    <property type="component" value="Unassembled WGS sequence"/>
</dbReference>
<dbReference type="CDD" id="cd09272">
    <property type="entry name" value="RNase_HI_RT_Ty1"/>
    <property type="match status" value="1"/>
</dbReference>
<feature type="domain" description="Reverse transcriptase Ty1/copia-type" evidence="1">
    <location>
        <begin position="6"/>
        <end position="70"/>
    </location>
</feature>
<evidence type="ECO:0000313" key="2">
    <source>
        <dbReference type="EMBL" id="MBW0461419.1"/>
    </source>
</evidence>